<protein>
    <submittedName>
        <fullName evidence="1">Uncharacterized protein</fullName>
    </submittedName>
</protein>
<dbReference type="InterPro" id="IPR036397">
    <property type="entry name" value="RNaseH_sf"/>
</dbReference>
<reference evidence="1" key="1">
    <citation type="submission" date="2023-08" db="EMBL/GenBank/DDBJ databases">
        <title>A de novo genome assembly of Solanum verrucosum Schlechtendal, a Mexican diploid species geographically isolated from the other diploid A-genome species in potato relatives.</title>
        <authorList>
            <person name="Hosaka K."/>
        </authorList>
    </citation>
    <scope>NUCLEOTIDE SEQUENCE</scope>
    <source>
        <tissue evidence="1">Young leaves</tissue>
    </source>
</reference>
<dbReference type="GO" id="GO:0003676">
    <property type="term" value="F:nucleic acid binding"/>
    <property type="evidence" value="ECO:0007669"/>
    <property type="project" value="InterPro"/>
</dbReference>
<dbReference type="Gene3D" id="3.30.420.10">
    <property type="entry name" value="Ribonuclease H-like superfamily/Ribonuclease H"/>
    <property type="match status" value="1"/>
</dbReference>
<accession>A0AAF0UHZ8</accession>
<dbReference type="EMBL" id="CP133620">
    <property type="protein sequence ID" value="WMV46462.1"/>
    <property type="molecule type" value="Genomic_DNA"/>
</dbReference>
<evidence type="ECO:0000313" key="1">
    <source>
        <dbReference type="EMBL" id="WMV46462.1"/>
    </source>
</evidence>
<proteinExistence type="predicted"/>
<dbReference type="InterPro" id="IPR052160">
    <property type="entry name" value="Gypsy_RT_Integrase-like"/>
</dbReference>
<dbReference type="PANTHER" id="PTHR47266">
    <property type="entry name" value="ENDONUCLEASE-RELATED"/>
    <property type="match status" value="1"/>
</dbReference>
<dbReference type="SUPFAM" id="SSF53098">
    <property type="entry name" value="Ribonuclease H-like"/>
    <property type="match status" value="1"/>
</dbReference>
<name>A0AAF0UHZ8_SOLVR</name>
<evidence type="ECO:0000313" key="2">
    <source>
        <dbReference type="Proteomes" id="UP001234989"/>
    </source>
</evidence>
<sequence length="378" mass="42839">MYKRKTRFSSVLQELLIFAKNIILSRRLLKASHSSNNGGLDMSDNDSDDASHYRKNNQMGDIINGIHMNVVETNGSILLPPTTGMAIFQVTGIVLQLLLIRGMFWELAYKDPHEHLRNFVDICGSFIFENILKESIRLKLFLFSLKGEAPILLNELLNDSISSREDLTEAFLERSFPPSKIVTLRDNIQNIKRVGALTQSVLAWQMNLFKRGSSIFSTTEYGKEQMEKDHERDENMAKMMTQLVLISKHVITSGLKAVHVVGTKVGKRIEMMIGEIGGIEVEIGLKGKLKKIATPYHPQTSGQVKVSNRDIKQILAKTVNANRTDWSGKLDDALWAYRTAYKTPIGMSPYQLVYGKFCHLPVELEHKAMWAMKKLNLD</sequence>
<dbReference type="InterPro" id="IPR012337">
    <property type="entry name" value="RNaseH-like_sf"/>
</dbReference>
<dbReference type="Proteomes" id="UP001234989">
    <property type="component" value="Chromosome 9"/>
</dbReference>
<organism evidence="1 2">
    <name type="scientific">Solanum verrucosum</name>
    <dbReference type="NCBI Taxonomy" id="315347"/>
    <lineage>
        <taxon>Eukaryota</taxon>
        <taxon>Viridiplantae</taxon>
        <taxon>Streptophyta</taxon>
        <taxon>Embryophyta</taxon>
        <taxon>Tracheophyta</taxon>
        <taxon>Spermatophyta</taxon>
        <taxon>Magnoliopsida</taxon>
        <taxon>eudicotyledons</taxon>
        <taxon>Gunneridae</taxon>
        <taxon>Pentapetalae</taxon>
        <taxon>asterids</taxon>
        <taxon>lamiids</taxon>
        <taxon>Solanales</taxon>
        <taxon>Solanaceae</taxon>
        <taxon>Solanoideae</taxon>
        <taxon>Solaneae</taxon>
        <taxon>Solanum</taxon>
    </lineage>
</organism>
<dbReference type="AlphaFoldDB" id="A0AAF0UHZ8"/>
<keyword evidence="2" id="KW-1185">Reference proteome</keyword>
<gene>
    <name evidence="1" type="ORF">MTR67_039847</name>
</gene>